<protein>
    <submittedName>
        <fullName evidence="4">Exonuclease VII, small subunit</fullName>
        <ecNumber evidence="4">3.1.11.6</ecNumber>
    </submittedName>
</protein>
<keyword evidence="4" id="KW-0269">Exonuclease</keyword>
<dbReference type="PANTHER" id="PTHR34137">
    <property type="entry name" value="EXODEOXYRIBONUCLEASE 7 SMALL SUBUNIT"/>
    <property type="match status" value="1"/>
</dbReference>
<evidence type="ECO:0000256" key="2">
    <source>
        <dbReference type="ARBA" id="ARBA00022722"/>
    </source>
</evidence>
<dbReference type="AlphaFoldDB" id="T1BPY0"/>
<reference evidence="4" key="2">
    <citation type="journal article" date="2014" name="ISME J.">
        <title>Microbial stratification in low pH oxic and suboxic macroscopic growths along an acid mine drainage.</title>
        <authorList>
            <person name="Mendez-Garcia C."/>
            <person name="Mesa V."/>
            <person name="Sprenger R.R."/>
            <person name="Richter M."/>
            <person name="Diez M.S."/>
            <person name="Solano J."/>
            <person name="Bargiela R."/>
            <person name="Golyshina O.V."/>
            <person name="Manteca A."/>
            <person name="Ramos J.L."/>
            <person name="Gallego J.R."/>
            <person name="Llorente I."/>
            <person name="Martins Dos Santos V.A."/>
            <person name="Jensen O.N."/>
            <person name="Pelaez A.I."/>
            <person name="Sanchez J."/>
            <person name="Ferrer M."/>
        </authorList>
    </citation>
    <scope>NUCLEOTIDE SEQUENCE</scope>
</reference>
<dbReference type="GO" id="GO:0008855">
    <property type="term" value="F:exodeoxyribonuclease VII activity"/>
    <property type="evidence" value="ECO:0007669"/>
    <property type="project" value="UniProtKB-EC"/>
</dbReference>
<dbReference type="InterPro" id="IPR037004">
    <property type="entry name" value="Exonuc_VII_ssu_sf"/>
</dbReference>
<accession>T1BPY0</accession>
<dbReference type="GO" id="GO:0005829">
    <property type="term" value="C:cytosol"/>
    <property type="evidence" value="ECO:0007669"/>
    <property type="project" value="TreeGrafter"/>
</dbReference>
<evidence type="ECO:0000256" key="1">
    <source>
        <dbReference type="ARBA" id="ARBA00022490"/>
    </source>
</evidence>
<dbReference type="PANTHER" id="PTHR34137:SF1">
    <property type="entry name" value="EXODEOXYRIBONUCLEASE 7 SMALL SUBUNIT"/>
    <property type="match status" value="1"/>
</dbReference>
<feature type="non-terminal residue" evidence="4">
    <location>
        <position position="80"/>
    </location>
</feature>
<proteinExistence type="inferred from homology"/>
<dbReference type="GO" id="GO:0006308">
    <property type="term" value="P:DNA catabolic process"/>
    <property type="evidence" value="ECO:0007669"/>
    <property type="project" value="InterPro"/>
</dbReference>
<comment type="caution">
    <text evidence="4">The sequence shown here is derived from an EMBL/GenBank/DDBJ whole genome shotgun (WGS) entry which is preliminary data.</text>
</comment>
<name>T1BPY0_9ZZZZ</name>
<dbReference type="NCBIfam" id="NF002139">
    <property type="entry name" value="PRK00977.1-3"/>
    <property type="match status" value="1"/>
</dbReference>
<sequence>MPSDQQALDFEQALTELEGVVERLERGDLPLEEALRVFERGVDLTRQCQGALKSAQQRVDTLMKRNGEVEPEPFSVPDAA</sequence>
<reference evidence="4" key="1">
    <citation type="submission" date="2013-08" db="EMBL/GenBank/DDBJ databases">
        <authorList>
            <person name="Mendez C."/>
            <person name="Richter M."/>
            <person name="Ferrer M."/>
            <person name="Sanchez J."/>
        </authorList>
    </citation>
    <scope>NUCLEOTIDE SEQUENCE</scope>
</reference>
<dbReference type="GO" id="GO:0009318">
    <property type="term" value="C:exodeoxyribonuclease VII complex"/>
    <property type="evidence" value="ECO:0007669"/>
    <property type="project" value="InterPro"/>
</dbReference>
<dbReference type="InterPro" id="IPR003761">
    <property type="entry name" value="Exonuc_VII_S"/>
</dbReference>
<dbReference type="NCBIfam" id="TIGR01280">
    <property type="entry name" value="xseB"/>
    <property type="match status" value="1"/>
</dbReference>
<evidence type="ECO:0000313" key="4">
    <source>
        <dbReference type="EMBL" id="EQD70603.1"/>
    </source>
</evidence>
<keyword evidence="3 4" id="KW-0378">Hydrolase</keyword>
<dbReference type="Pfam" id="PF02609">
    <property type="entry name" value="Exonuc_VII_S"/>
    <property type="match status" value="1"/>
</dbReference>
<dbReference type="NCBIfam" id="NF002140">
    <property type="entry name" value="PRK00977.1-4"/>
    <property type="match status" value="1"/>
</dbReference>
<dbReference type="SUPFAM" id="SSF116842">
    <property type="entry name" value="XseB-like"/>
    <property type="match status" value="1"/>
</dbReference>
<dbReference type="EC" id="3.1.11.6" evidence="4"/>
<dbReference type="Gene3D" id="1.10.287.1040">
    <property type="entry name" value="Exonuclease VII, small subunit"/>
    <property type="match status" value="1"/>
</dbReference>
<organism evidence="4">
    <name type="scientific">mine drainage metagenome</name>
    <dbReference type="NCBI Taxonomy" id="410659"/>
    <lineage>
        <taxon>unclassified sequences</taxon>
        <taxon>metagenomes</taxon>
        <taxon>ecological metagenomes</taxon>
    </lineage>
</organism>
<evidence type="ECO:0000256" key="3">
    <source>
        <dbReference type="ARBA" id="ARBA00022801"/>
    </source>
</evidence>
<keyword evidence="1" id="KW-0963">Cytoplasm</keyword>
<dbReference type="EMBL" id="AUZX01004523">
    <property type="protein sequence ID" value="EQD70603.1"/>
    <property type="molecule type" value="Genomic_DNA"/>
</dbReference>
<keyword evidence="2" id="KW-0540">Nuclease</keyword>
<dbReference type="HAMAP" id="MF_00337">
    <property type="entry name" value="Exonuc_7_S"/>
    <property type="match status" value="1"/>
</dbReference>
<gene>
    <name evidence="4" type="ORF">B1A_06223</name>
</gene>